<keyword evidence="2" id="KW-1185">Reference proteome</keyword>
<evidence type="ECO:0000313" key="2">
    <source>
        <dbReference type="Proteomes" id="UP000054495"/>
    </source>
</evidence>
<name>A0A0D6M1A8_9BILA</name>
<dbReference type="Gene3D" id="3.60.21.60">
    <property type="match status" value="1"/>
</dbReference>
<protein>
    <submittedName>
        <fullName evidence="1">Uncharacterized protein</fullName>
    </submittedName>
</protein>
<dbReference type="Proteomes" id="UP000054495">
    <property type="component" value="Unassembled WGS sequence"/>
</dbReference>
<gene>
    <name evidence="1" type="ORF">ANCCEY_04802</name>
</gene>
<evidence type="ECO:0000313" key="1">
    <source>
        <dbReference type="EMBL" id="EPB76131.1"/>
    </source>
</evidence>
<proteinExistence type="predicted"/>
<sequence length="175" mass="19525">MPSTKRDPNGPKSLNTHKVNYSCRTELILQPAPFRDVCCDPVFPTPALKVCSDVCKRMGRRLHSLPEPCVVRINGVEIALTSSEARHCPSQQKRMASLRGPGEPRQNCSPCFPYSQPTLIVPALPSFTAHFTGGMSQSVLAAISSSRHNCVVCFICFHKGEYWKSYDLETKILWM</sequence>
<organism evidence="1 2">
    <name type="scientific">Ancylostoma ceylanicum</name>
    <dbReference type="NCBI Taxonomy" id="53326"/>
    <lineage>
        <taxon>Eukaryota</taxon>
        <taxon>Metazoa</taxon>
        <taxon>Ecdysozoa</taxon>
        <taxon>Nematoda</taxon>
        <taxon>Chromadorea</taxon>
        <taxon>Rhabditida</taxon>
        <taxon>Rhabditina</taxon>
        <taxon>Rhabditomorpha</taxon>
        <taxon>Strongyloidea</taxon>
        <taxon>Ancylostomatidae</taxon>
        <taxon>Ancylostomatinae</taxon>
        <taxon>Ancylostoma</taxon>
    </lineage>
</organism>
<accession>A0A0D6M1A8</accession>
<dbReference type="AlphaFoldDB" id="A0A0D6M1A8"/>
<dbReference type="EMBL" id="KE124875">
    <property type="protein sequence ID" value="EPB76131.1"/>
    <property type="molecule type" value="Genomic_DNA"/>
</dbReference>
<reference evidence="1 2" key="1">
    <citation type="submission" date="2013-05" db="EMBL/GenBank/DDBJ databases">
        <title>Draft genome of the parasitic nematode Anyclostoma ceylanicum.</title>
        <authorList>
            <person name="Mitreva M."/>
        </authorList>
    </citation>
    <scope>NUCLEOTIDE SEQUENCE [LARGE SCALE GENOMIC DNA]</scope>
</reference>